<sequence>MLNVESALAHLNSNASEKSHGNCAKFVRLAIKAGGVNIISPPLRPNYDYPAAADYGASLLAKGFTIVFTHNTGGSELTDTTTIPGQQAGDVVVVQDIPGHRYGHMAMFNGTQWVSDFRQPMGFYPARAYSSLKSAFKMYRYGETEKNTPSDQSSADNKDLHICYPITKNPKGNEFGNAEEILAHLGGEPAGFYLVGRNGMWHGGIHISSVTTPWSALSGKGTSESVDFPVPYKGEQPLRCMADGEVVAYRVCKDYLEAPWTSGILSYSGSFVLIRHYLQPGDDKKSSLTFYTLYMHLAPWSAYQAGKGEKTWKVNERKGLSAYEDAGRTVRKGTLPNGTKVRWDETDEGFKTQTDKGRIYGNVTLEEDVIVKARGNTPEKKLFSQGDQVWVVADRTNLKTTEPVVIPPAWWAHFQPQIEEKLEFEQVTCPVPFRINAKDPVGHLGYYQNPVAMGYVPRYQSHIECFSIDENLPTFLTNPEKLEQEDRPLFLKYTPGLPRYNKNLTTGKFVKEAEATRSTGIATLKKVKSVNEKAADDKSAETYFQIYPETAWLAKKDVKLLSRYDLAELGFTLTDDSPGNFDKLDGKTPPETLIRKILDILHNAAKQETRVDYALIPQNYQRLIDMIGTNPDGHYSPDEYRQAIHNPVLRDTLFRIIAKHPSEWL</sequence>
<evidence type="ECO:0000313" key="1">
    <source>
        <dbReference type="EMBL" id="AEX54304.1"/>
    </source>
</evidence>
<keyword evidence="1" id="KW-0614">Plasmid</keyword>
<name>H2J157_RAHAC</name>
<reference evidence="1 2" key="1">
    <citation type="journal article" date="2012" name="J. Bacteriol.">
        <title>Complete Genome Sequence of Rahnella aquatilis CIP 78.65.</title>
        <authorList>
            <person name="Martinez R.J."/>
            <person name="Bruce D."/>
            <person name="Detter C."/>
            <person name="Goodwin L.A."/>
            <person name="Han J."/>
            <person name="Han C.S."/>
            <person name="Held B."/>
            <person name="Land M.L."/>
            <person name="Mikhailova N."/>
            <person name="Nolan M."/>
            <person name="Pennacchio L."/>
            <person name="Pitluck S."/>
            <person name="Tapia R."/>
            <person name="Woyke T."/>
            <person name="Sobecky P.A."/>
        </authorList>
    </citation>
    <scope>NUCLEOTIDE SEQUENCE [LARGE SCALE GENOMIC DNA]</scope>
    <source>
        <strain evidence="2">ATCC 33071 / DSM 4594 / JCM 1683 / NBRC 105701 / NCIMB 13365 / CIP 78.65</strain>
        <plasmid evidence="1">pRahaq201</plasmid>
    </source>
</reference>
<dbReference type="eggNOG" id="COG0741">
    <property type="taxonomic scope" value="Bacteria"/>
</dbReference>
<keyword evidence="2" id="KW-1185">Reference proteome</keyword>
<evidence type="ECO:0000313" key="2">
    <source>
        <dbReference type="Proteomes" id="UP000009010"/>
    </source>
</evidence>
<dbReference type="Gene3D" id="3.90.1720.10">
    <property type="entry name" value="endopeptidase domain like (from Nostoc punctiforme)"/>
    <property type="match status" value="1"/>
</dbReference>
<dbReference type="Proteomes" id="UP000009010">
    <property type="component" value="Plasmid pRahaq201"/>
</dbReference>
<reference evidence="2" key="2">
    <citation type="submission" date="2012-01" db="EMBL/GenBank/DDBJ databases">
        <title>Complete sequence of plasmid 1 of Rahnella aquatilis CIP 78.65.</title>
        <authorList>
            <person name="Lucas S."/>
            <person name="Han J."/>
            <person name="Lapidus A."/>
            <person name="Cheng J.-F."/>
            <person name="Goodwin L."/>
            <person name="Pitluck S."/>
            <person name="Peters L."/>
            <person name="Ovchinnikova G."/>
            <person name="Held B."/>
            <person name="Detter J.C."/>
            <person name="Han C."/>
            <person name="Tapia R."/>
            <person name="Land M."/>
            <person name="Hauser L."/>
            <person name="Kyrpides N."/>
            <person name="Ivanova N."/>
            <person name="Pagani I."/>
            <person name="Sobecky P."/>
            <person name="Martinez R."/>
            <person name="Woyke T."/>
        </authorList>
    </citation>
    <scope>NUCLEOTIDE SEQUENCE [LARGE SCALE GENOMIC DNA]</scope>
    <source>
        <strain evidence="2">ATCC 33071 / DSM 4594 / JCM 1683 / NBRC 105701 / NCIMB 13365 / CIP 78.65</strain>
        <plasmid evidence="2">pRahaq201</plasmid>
    </source>
</reference>
<dbReference type="PATRIC" id="fig|745277.3.peg.4371"/>
<dbReference type="AlphaFoldDB" id="H2J157"/>
<dbReference type="HOGENOM" id="CLU_008430_0_0_6"/>
<organism evidence="1 2">
    <name type="scientific">Rahnella aquatilis (strain ATCC 33071 / DSM 4594 / JCM 1683 / NBRC 105701 / NCIMB 13365 / CIP 78.65)</name>
    <dbReference type="NCBI Taxonomy" id="745277"/>
    <lineage>
        <taxon>Bacteria</taxon>
        <taxon>Pseudomonadati</taxon>
        <taxon>Pseudomonadota</taxon>
        <taxon>Gammaproteobacteria</taxon>
        <taxon>Enterobacterales</taxon>
        <taxon>Yersiniaceae</taxon>
        <taxon>Rahnella</taxon>
    </lineage>
</organism>
<dbReference type="EMBL" id="CP003245">
    <property type="protein sequence ID" value="AEX54304.1"/>
    <property type="molecule type" value="Genomic_DNA"/>
</dbReference>
<protein>
    <submittedName>
        <fullName evidence="1">Uncharacterized protein</fullName>
    </submittedName>
</protein>
<geneLocation type="plasmid" evidence="1 2">
    <name>pRahaq201</name>
</geneLocation>
<dbReference type="KEGG" id="raq:Rahaq2_4573"/>
<gene>
    <name evidence="1" type="ordered locus">Rahaq2_4573</name>
</gene>
<proteinExistence type="predicted"/>
<dbReference type="RefSeq" id="WP_014341595.1">
    <property type="nucleotide sequence ID" value="NC_016835.1"/>
</dbReference>
<accession>H2J157</accession>